<dbReference type="PANTHER" id="PTHR43727">
    <property type="entry name" value="DIAMINOPIMELATE DECARBOXYLASE"/>
    <property type="match status" value="1"/>
</dbReference>
<keyword evidence="2" id="KW-0663">Pyridoxal phosphate</keyword>
<evidence type="ECO:0000256" key="2">
    <source>
        <dbReference type="ARBA" id="ARBA00022898"/>
    </source>
</evidence>
<dbReference type="InterPro" id="IPR029066">
    <property type="entry name" value="PLP-binding_barrel"/>
</dbReference>
<dbReference type="InterPro" id="IPR009006">
    <property type="entry name" value="Ala_racemase/Decarboxylase_C"/>
</dbReference>
<dbReference type="PANTHER" id="PTHR43727:SF2">
    <property type="entry name" value="GROUP IV DECARBOXYLASE"/>
    <property type="match status" value="1"/>
</dbReference>
<sequence>MEQEEGSLAMEPYGGLQSSWVAEAPIAEIVEEVGTPVFIYSADALRANIERVHDAFVSVGLRERARLYVPFFPNSNPHILQPLQEHGVGLLAQIPAEYEYAKTHGFTDFIVSPGHISNEEIAYWTGSRLPLFLGSLSEIRSALEAGTREVCVRIDSLNSGKPGIKRDELGQLRSLVDACGATVSSLEVYCGSGNSHAEMVEAIDALMSIYANHFPEAASLNFAGGFGFNYEPWEPERKHFGWEAYSKALAERAAAHEIPEHVQFWFEPARDLLADIGILVLGVKREIITNAVHSLIATDGSRMLMPSAQLRDRHHNVAFLDSHFSELPPGPDSVLASVRGRTILRNDYILPRDYPVPPDVCDGCSLIIFDVGAYCATQHMEFLNVPPAAEVLHDKAAGTISVVTERGDHFDKWRNVLATPKLLGQKEPA</sequence>
<evidence type="ECO:0000256" key="1">
    <source>
        <dbReference type="ARBA" id="ARBA00001933"/>
    </source>
</evidence>
<dbReference type="Proteomes" id="UP000471026">
    <property type="component" value="Unassembled WGS sequence"/>
</dbReference>
<proteinExistence type="predicted"/>
<accession>A0A6N9R0X9</accession>
<dbReference type="Gene3D" id="2.40.37.10">
    <property type="entry name" value="Lyase, Ornithine Decarboxylase, Chain A, domain 1"/>
    <property type="match status" value="1"/>
</dbReference>
<gene>
    <name evidence="3" type="ORF">GKZ75_13230</name>
</gene>
<evidence type="ECO:0000313" key="3">
    <source>
        <dbReference type="EMBL" id="NDO79155.1"/>
    </source>
</evidence>
<dbReference type="Gene3D" id="3.20.20.10">
    <property type="entry name" value="Alanine racemase"/>
    <property type="match status" value="1"/>
</dbReference>
<evidence type="ECO:0000313" key="4">
    <source>
        <dbReference type="Proteomes" id="UP000471026"/>
    </source>
</evidence>
<dbReference type="AlphaFoldDB" id="A0A6N9R0X9"/>
<dbReference type="GO" id="GO:0009089">
    <property type="term" value="P:lysine biosynthetic process via diaminopimelate"/>
    <property type="evidence" value="ECO:0007669"/>
    <property type="project" value="TreeGrafter"/>
</dbReference>
<dbReference type="EMBL" id="WMHZ01000034">
    <property type="protein sequence ID" value="NDO79155.1"/>
    <property type="molecule type" value="Genomic_DNA"/>
</dbReference>
<dbReference type="RefSeq" id="WP_162230413.1">
    <property type="nucleotide sequence ID" value="NZ_WMHZ01000034.1"/>
</dbReference>
<dbReference type="SUPFAM" id="SSF50621">
    <property type="entry name" value="Alanine racemase C-terminal domain-like"/>
    <property type="match status" value="1"/>
</dbReference>
<comment type="caution">
    <text evidence="3">The sequence shown here is derived from an EMBL/GenBank/DDBJ whole genome shotgun (WGS) entry which is preliminary data.</text>
</comment>
<organism evidence="3 4">
    <name type="scientific">Kocuria marina subsp. indica</name>
    <dbReference type="NCBI Taxonomy" id="1049583"/>
    <lineage>
        <taxon>Bacteria</taxon>
        <taxon>Bacillati</taxon>
        <taxon>Actinomycetota</taxon>
        <taxon>Actinomycetes</taxon>
        <taxon>Micrococcales</taxon>
        <taxon>Micrococcaceae</taxon>
        <taxon>Kocuria</taxon>
    </lineage>
</organism>
<protein>
    <submittedName>
        <fullName evidence="3">Diaminopimelate decarboxylase</fullName>
    </submittedName>
</protein>
<dbReference type="GO" id="GO:0008836">
    <property type="term" value="F:diaminopimelate decarboxylase activity"/>
    <property type="evidence" value="ECO:0007669"/>
    <property type="project" value="TreeGrafter"/>
</dbReference>
<reference evidence="3 4" key="1">
    <citation type="submission" date="2019-11" db="EMBL/GenBank/DDBJ databases">
        <title>Draft genome sequence of Kocuria indica DP-K7, a methyl red degrading Actinobacterium.</title>
        <authorList>
            <person name="Kumaran S."/>
            <person name="Tischler D."/>
            <person name="Ngo A.C.R."/>
            <person name="Schultes F."/>
        </authorList>
    </citation>
    <scope>NUCLEOTIDE SEQUENCE [LARGE SCALE GENOMIC DNA]</scope>
    <source>
        <strain evidence="3 4">DP-K7</strain>
    </source>
</reference>
<comment type="cofactor">
    <cofactor evidence="1">
        <name>pyridoxal 5'-phosphate</name>
        <dbReference type="ChEBI" id="CHEBI:597326"/>
    </cofactor>
</comment>
<name>A0A6N9R0X9_9MICC</name>
<dbReference type="SUPFAM" id="SSF51419">
    <property type="entry name" value="PLP-binding barrel"/>
    <property type="match status" value="1"/>
</dbReference>